<reference evidence="7 8" key="1">
    <citation type="submission" date="2023-12" db="EMBL/GenBank/DDBJ databases">
        <title>the genome sequence of Hyalangium sp. s54d21.</title>
        <authorList>
            <person name="Zhang X."/>
        </authorList>
    </citation>
    <scope>NUCLEOTIDE SEQUENCE [LARGE SCALE GENOMIC DNA]</scope>
    <source>
        <strain evidence="8">s54d21</strain>
    </source>
</reference>
<dbReference type="SUPFAM" id="SSF55874">
    <property type="entry name" value="ATPase domain of HSP90 chaperone/DNA topoisomerase II/histidine kinase"/>
    <property type="match status" value="1"/>
</dbReference>
<dbReference type="InterPro" id="IPR027417">
    <property type="entry name" value="P-loop_NTPase"/>
</dbReference>
<evidence type="ECO:0000313" key="8">
    <source>
        <dbReference type="Proteomes" id="UP001291309"/>
    </source>
</evidence>
<feature type="coiled-coil region" evidence="4">
    <location>
        <begin position="1485"/>
        <end position="1512"/>
    </location>
</feature>
<dbReference type="CDD" id="cd14014">
    <property type="entry name" value="STKc_PknB_like"/>
    <property type="match status" value="1"/>
</dbReference>
<dbReference type="InterPro" id="IPR000719">
    <property type="entry name" value="Prot_kinase_dom"/>
</dbReference>
<dbReference type="PRINTS" id="PR00344">
    <property type="entry name" value="BCTRLSENSOR"/>
</dbReference>
<dbReference type="SUPFAM" id="SSF52540">
    <property type="entry name" value="P-loop containing nucleoside triphosphate hydrolases"/>
    <property type="match status" value="1"/>
</dbReference>
<dbReference type="Gene3D" id="3.40.50.300">
    <property type="entry name" value="P-loop containing nucleotide triphosphate hydrolases"/>
    <property type="match status" value="1"/>
</dbReference>
<dbReference type="PANTHER" id="PTHR43642:SF1">
    <property type="entry name" value="HYBRID SIGNAL TRANSDUCTION HISTIDINE KINASE G"/>
    <property type="match status" value="1"/>
</dbReference>
<dbReference type="PROSITE" id="PS50109">
    <property type="entry name" value="HIS_KIN"/>
    <property type="match status" value="1"/>
</dbReference>
<dbReference type="SMART" id="SM00387">
    <property type="entry name" value="HATPase_c"/>
    <property type="match status" value="1"/>
</dbReference>
<dbReference type="SUPFAM" id="SSF55781">
    <property type="entry name" value="GAF domain-like"/>
    <property type="match status" value="1"/>
</dbReference>
<dbReference type="Pfam" id="PF02518">
    <property type="entry name" value="HATPase_c"/>
    <property type="match status" value="1"/>
</dbReference>
<dbReference type="RefSeq" id="WP_321546830.1">
    <property type="nucleotide sequence ID" value="NZ_JAXIVS010000005.1"/>
</dbReference>
<accession>A0ABU5H424</accession>
<gene>
    <name evidence="7" type="ORF">SYV04_16925</name>
</gene>
<dbReference type="InterPro" id="IPR005467">
    <property type="entry name" value="His_kinase_dom"/>
</dbReference>
<evidence type="ECO:0000313" key="7">
    <source>
        <dbReference type="EMBL" id="MDY7228105.1"/>
    </source>
</evidence>
<dbReference type="EMBL" id="JAXIVS010000005">
    <property type="protein sequence ID" value="MDY7228105.1"/>
    <property type="molecule type" value="Genomic_DNA"/>
</dbReference>
<dbReference type="PANTHER" id="PTHR43642">
    <property type="entry name" value="HYBRID SIGNAL TRANSDUCTION HISTIDINE KINASE G"/>
    <property type="match status" value="1"/>
</dbReference>
<evidence type="ECO:0000256" key="4">
    <source>
        <dbReference type="SAM" id="Coils"/>
    </source>
</evidence>
<proteinExistence type="predicted"/>
<dbReference type="InterPro" id="IPR011009">
    <property type="entry name" value="Kinase-like_dom_sf"/>
</dbReference>
<dbReference type="Proteomes" id="UP001291309">
    <property type="component" value="Unassembled WGS sequence"/>
</dbReference>
<dbReference type="Pfam" id="PF00512">
    <property type="entry name" value="HisKA"/>
    <property type="match status" value="1"/>
</dbReference>
<dbReference type="SUPFAM" id="SSF47384">
    <property type="entry name" value="Homodimeric domain of signal transducing histidine kinase"/>
    <property type="match status" value="1"/>
</dbReference>
<dbReference type="Pfam" id="PF13191">
    <property type="entry name" value="AAA_16"/>
    <property type="match status" value="1"/>
</dbReference>
<evidence type="ECO:0000259" key="5">
    <source>
        <dbReference type="PROSITE" id="PS50011"/>
    </source>
</evidence>
<dbReference type="InterPro" id="IPR036097">
    <property type="entry name" value="HisK_dim/P_sf"/>
</dbReference>
<dbReference type="Pfam" id="PF01590">
    <property type="entry name" value="GAF"/>
    <property type="match status" value="1"/>
</dbReference>
<comment type="catalytic activity">
    <reaction evidence="1">
        <text>ATP + protein L-histidine = ADP + protein N-phospho-L-histidine.</text>
        <dbReference type="EC" id="2.7.13.3"/>
    </reaction>
</comment>
<dbReference type="PROSITE" id="PS50011">
    <property type="entry name" value="PROTEIN_KINASE_DOM"/>
    <property type="match status" value="1"/>
</dbReference>
<feature type="domain" description="Histidine kinase" evidence="6">
    <location>
        <begin position="1528"/>
        <end position="1771"/>
    </location>
</feature>
<name>A0ABU5H424_9BACT</name>
<dbReference type="SMART" id="SM00065">
    <property type="entry name" value="GAF"/>
    <property type="match status" value="1"/>
</dbReference>
<dbReference type="Pfam" id="PF00069">
    <property type="entry name" value="Pkinase"/>
    <property type="match status" value="1"/>
</dbReference>
<dbReference type="InterPro" id="IPR004358">
    <property type="entry name" value="Sig_transdc_His_kin-like_C"/>
</dbReference>
<keyword evidence="4" id="KW-0175">Coiled coil</keyword>
<dbReference type="InterPro" id="IPR029016">
    <property type="entry name" value="GAF-like_dom_sf"/>
</dbReference>
<dbReference type="Gene3D" id="1.10.287.130">
    <property type="match status" value="1"/>
</dbReference>
<dbReference type="SUPFAM" id="SSF56112">
    <property type="entry name" value="Protein kinase-like (PK-like)"/>
    <property type="match status" value="1"/>
</dbReference>
<dbReference type="Gene3D" id="1.10.510.10">
    <property type="entry name" value="Transferase(Phosphotransferase) domain 1"/>
    <property type="match status" value="1"/>
</dbReference>
<dbReference type="InterPro" id="IPR003594">
    <property type="entry name" value="HATPase_dom"/>
</dbReference>
<dbReference type="Gene3D" id="3.30.450.40">
    <property type="match status" value="1"/>
</dbReference>
<organism evidence="7 8">
    <name type="scientific">Hyalangium rubrum</name>
    <dbReference type="NCBI Taxonomy" id="3103134"/>
    <lineage>
        <taxon>Bacteria</taxon>
        <taxon>Pseudomonadati</taxon>
        <taxon>Myxococcota</taxon>
        <taxon>Myxococcia</taxon>
        <taxon>Myxococcales</taxon>
        <taxon>Cystobacterineae</taxon>
        <taxon>Archangiaceae</taxon>
        <taxon>Hyalangium</taxon>
    </lineage>
</organism>
<dbReference type="InterPro" id="IPR036890">
    <property type="entry name" value="HATPase_C_sf"/>
</dbReference>
<keyword evidence="8" id="KW-1185">Reference proteome</keyword>
<dbReference type="InterPro" id="IPR003018">
    <property type="entry name" value="GAF"/>
</dbReference>
<dbReference type="Gene3D" id="3.30.565.10">
    <property type="entry name" value="Histidine kinase-like ATPase, C-terminal domain"/>
    <property type="match status" value="1"/>
</dbReference>
<evidence type="ECO:0000256" key="3">
    <source>
        <dbReference type="ARBA" id="ARBA00022553"/>
    </source>
</evidence>
<protein>
    <recommendedName>
        <fullName evidence="2">histidine kinase</fullName>
        <ecNumber evidence="2">2.7.13.3</ecNumber>
    </recommendedName>
</protein>
<sequence length="1774" mass="197905">MLRITGYELDAQLHRSVRTWVYRGRRESDGLPVVLKLLGEEYPSFENASRFKREYEIGRRVSGDGAVEVLALEPVRSSWAIVMEDRGARTLRALLEERRLSLEEALRLGIRLAAALAAVHRRTVIHKDINPSNILVEPVSEEVLLIDFGLASLLPRESPNLVNPHQLEGTLHYISPEQTARMNRAIDHRSDLYSLGVTLYEMLTGQVPFTSKDAVELVHLHIAQRPVPPHELEPSLPRPISDVVMKLLTKTAEDRYQSALGLKSDLEACLGAWRAGARDASLGALALRPGQHDISIRFQVPEKLYGRESQLDELMRSFERATRGRAELALVGGDSGVGKSMLVHELQRPVLDRRANYLSGKFDQLQRDLPYAPLLQALSDFVRRLLTTSEEELARWRQRLAEALGENGRVITDVLPLLEQVLGPQPPVPELSSKEAQHRFHLVFQRFVMALASEQHPLVLFLDDLQWADLPSLELLQLLLTEPRLQHLLLVCAWREREVESTHPVRLMLEALEAAGTRITSISLSPLEPAHVAQLVADALRCGPDSSAPLAQLLWERSGGNPFFLGQLLRTLYEDRLIDFSPDAARWVWDLEAIRARGLTDDVIELMTGKLQRLPPPTQEALRLAACIGNRFQLASLAIVHGVTPAQAATRLYPAIEEGLILPLDDRWQLAEHGGAVDATYRFLHDRVQQAAYTLIPEEARAELHLRIARMLLASLAPEQLEERLLDVVHQLNRGCALVTEEEERYEVARLNLLAGRKAMASAAFEPALRYFSMGLSLLPEAAWDQRHALCRELHLEAMEAEYLNAHTQQGDALSELVLARTHDALEKTRIYAIRITFASTRADLDRAIEDGYTALALLGLEQPRSVELPTFMELLGSVQGLMAGWSKEELLNLPPMTDRRSLAACQVAMSLIPALYVKNGLTAMAVSLEMLKLCLRHGHAPEAPYFHADYAVIHSTLLGDVAAAATHSELFLELLERMNAKRLKSKVYLVNAAYILHWTRHLRETLAPLKQAVQAGLDNGDTAFAAYSVIHLTTNLFYVGQPLDEVLPEHERYVELMKARQLRVASSTTRSLRQLCLNLMGRSKDPRRMVGDSFDEELEFAELQAYGYNAGLAQLYLQKHLLACLFRDTKLALETARAAEPYFSSQLGEVSYLLHHFLQSLTLLSAAGGASETDRARFLARVEINQENLKRWAVYAPMNSLHRYQLVEAERARVRGDLPAAARLYEEAAAGAKKQGYLNEEALCHELAGEFFRAIGRDRLANDSFLEAATAYRRWGAEAKVADLEQRYPEAFERQRALAEARKPLSSSSSSSGTRGDELDLATVLKAANAISGEILLDRLLERLMRSVLENAGAQRGLLLLPRGEQWIIEAEQRVESATPSRPSEPVEGSTRLATAIVYFVARTRESVVLDDASVEGLFTREPYVHEHSLRSVLCVPLLNQGKLVAILYLENNHTAGAFTAGRMEVLRLLSAQAALSLHNALLYAQLEDYSRTLEQRVEERTRELRTTQKQLVVQEKLASLGALTAGIAHELKNPLHFITNFAELSGEFTAELAKGIASPRTPEAQEELGDVLSQLQQSVSKIQEHGQRASQIINGMLMHAREFSGAKAPADLNAVLAESFELGYRGFRAKVPTFELTLQTDYDPTLGEVEVAAPELSRVFINAVDNACYALQRKKHAMGDSFSPKLEIRTRDVGEHVEVRVRDNGTGIPEELLGKVFNPFFTTKPAGEGTGLGLSLSHDIIVGGHQGRILVESVEGEFTELRVELPKRETPD</sequence>
<dbReference type="CDD" id="cd00082">
    <property type="entry name" value="HisKA"/>
    <property type="match status" value="1"/>
</dbReference>
<feature type="domain" description="Protein kinase" evidence="5">
    <location>
        <begin position="7"/>
        <end position="270"/>
    </location>
</feature>
<dbReference type="EC" id="2.7.13.3" evidence="2"/>
<dbReference type="InterPro" id="IPR041664">
    <property type="entry name" value="AAA_16"/>
</dbReference>
<dbReference type="InterPro" id="IPR053159">
    <property type="entry name" value="Hybrid_Histidine_Kinase"/>
</dbReference>
<keyword evidence="3" id="KW-0597">Phosphoprotein</keyword>
<evidence type="ECO:0000256" key="1">
    <source>
        <dbReference type="ARBA" id="ARBA00000085"/>
    </source>
</evidence>
<comment type="caution">
    <text evidence="7">The sequence shown here is derived from an EMBL/GenBank/DDBJ whole genome shotgun (WGS) entry which is preliminary data.</text>
</comment>
<dbReference type="SMART" id="SM00388">
    <property type="entry name" value="HisKA"/>
    <property type="match status" value="1"/>
</dbReference>
<evidence type="ECO:0000256" key="2">
    <source>
        <dbReference type="ARBA" id="ARBA00012438"/>
    </source>
</evidence>
<evidence type="ECO:0000259" key="6">
    <source>
        <dbReference type="PROSITE" id="PS50109"/>
    </source>
</evidence>
<dbReference type="InterPro" id="IPR003661">
    <property type="entry name" value="HisK_dim/P_dom"/>
</dbReference>